<comment type="subcellular location">
    <subcellularLocation>
        <location evidence="1">Nucleus</location>
    </subcellularLocation>
</comment>
<evidence type="ECO:0000256" key="5">
    <source>
        <dbReference type="ARBA" id="ARBA00022833"/>
    </source>
</evidence>
<dbReference type="FunFam" id="3.30.160.60:FF:000446">
    <property type="entry name" value="Zinc finger protein"/>
    <property type="match status" value="1"/>
</dbReference>
<dbReference type="InterPro" id="IPR050331">
    <property type="entry name" value="Zinc_finger"/>
</dbReference>
<proteinExistence type="predicted"/>
<dbReference type="InterPro" id="IPR013087">
    <property type="entry name" value="Znf_C2H2_type"/>
</dbReference>
<dbReference type="EMBL" id="HACG01004688">
    <property type="protein sequence ID" value="CEK51553.1"/>
    <property type="molecule type" value="Transcribed_RNA"/>
</dbReference>
<keyword evidence="5" id="KW-0862">Zinc</keyword>
<dbReference type="PANTHER" id="PTHR16515">
    <property type="entry name" value="PR DOMAIN ZINC FINGER PROTEIN"/>
    <property type="match status" value="1"/>
</dbReference>
<keyword evidence="6" id="KW-0539">Nucleus</keyword>
<dbReference type="Pfam" id="PF00096">
    <property type="entry name" value="zf-C2H2"/>
    <property type="match status" value="1"/>
</dbReference>
<protein>
    <recommendedName>
        <fullName evidence="8">C2H2-type domain-containing protein</fullName>
    </recommendedName>
</protein>
<keyword evidence="2" id="KW-0479">Metal-binding</keyword>
<dbReference type="PROSITE" id="PS50157">
    <property type="entry name" value="ZINC_FINGER_C2H2_2"/>
    <property type="match status" value="2"/>
</dbReference>
<evidence type="ECO:0000256" key="3">
    <source>
        <dbReference type="ARBA" id="ARBA00022737"/>
    </source>
</evidence>
<reference evidence="9" key="1">
    <citation type="submission" date="2014-12" db="EMBL/GenBank/DDBJ databases">
        <title>Insight into the proteome of Arion vulgaris.</title>
        <authorList>
            <person name="Aradska J."/>
            <person name="Bulat T."/>
            <person name="Smidak R."/>
            <person name="Sarate P."/>
            <person name="Gangsoo J."/>
            <person name="Sialana F."/>
            <person name="Bilban M."/>
            <person name="Lubec G."/>
        </authorList>
    </citation>
    <scope>NUCLEOTIDE SEQUENCE</scope>
    <source>
        <tissue evidence="9">Skin</tissue>
    </source>
</reference>
<dbReference type="PANTHER" id="PTHR16515:SF49">
    <property type="entry name" value="GASTRULA ZINC FINGER PROTEIN XLCGF49.1-LIKE-RELATED"/>
    <property type="match status" value="1"/>
</dbReference>
<sequence length="87" mass="10570">VQTYVAALVDVPESVDPSERHFMCSVCKKFFRERRYLRQHMWTHRRQWMHRCKVCARYFTKKQFLQEHMSNRHLLGTIKTAKVATLS</sequence>
<dbReference type="SUPFAM" id="SSF57667">
    <property type="entry name" value="beta-beta-alpha zinc fingers"/>
    <property type="match status" value="1"/>
</dbReference>
<evidence type="ECO:0000256" key="6">
    <source>
        <dbReference type="ARBA" id="ARBA00023242"/>
    </source>
</evidence>
<evidence type="ECO:0000259" key="8">
    <source>
        <dbReference type="PROSITE" id="PS50157"/>
    </source>
</evidence>
<evidence type="ECO:0000256" key="2">
    <source>
        <dbReference type="ARBA" id="ARBA00022723"/>
    </source>
</evidence>
<dbReference type="GO" id="GO:0010468">
    <property type="term" value="P:regulation of gene expression"/>
    <property type="evidence" value="ECO:0007669"/>
    <property type="project" value="TreeGrafter"/>
</dbReference>
<dbReference type="Gene3D" id="3.30.160.60">
    <property type="entry name" value="Classic Zinc Finger"/>
    <property type="match status" value="1"/>
</dbReference>
<name>A0A0B6Y643_9EUPU</name>
<organism evidence="9">
    <name type="scientific">Arion vulgaris</name>
    <dbReference type="NCBI Taxonomy" id="1028688"/>
    <lineage>
        <taxon>Eukaryota</taxon>
        <taxon>Metazoa</taxon>
        <taxon>Spiralia</taxon>
        <taxon>Lophotrochozoa</taxon>
        <taxon>Mollusca</taxon>
        <taxon>Gastropoda</taxon>
        <taxon>Heterobranchia</taxon>
        <taxon>Euthyneura</taxon>
        <taxon>Panpulmonata</taxon>
        <taxon>Eupulmonata</taxon>
        <taxon>Stylommatophora</taxon>
        <taxon>Helicina</taxon>
        <taxon>Arionoidea</taxon>
        <taxon>Arionidae</taxon>
        <taxon>Arion</taxon>
    </lineage>
</organism>
<feature type="non-terminal residue" evidence="9">
    <location>
        <position position="87"/>
    </location>
</feature>
<dbReference type="GO" id="GO:0005634">
    <property type="term" value="C:nucleus"/>
    <property type="evidence" value="ECO:0007669"/>
    <property type="project" value="UniProtKB-SubCell"/>
</dbReference>
<accession>A0A0B6Y643</accession>
<dbReference type="SMART" id="SM00355">
    <property type="entry name" value="ZnF_C2H2"/>
    <property type="match status" value="2"/>
</dbReference>
<feature type="non-terminal residue" evidence="9">
    <location>
        <position position="1"/>
    </location>
</feature>
<evidence type="ECO:0000256" key="7">
    <source>
        <dbReference type="PROSITE-ProRule" id="PRU00042"/>
    </source>
</evidence>
<dbReference type="InterPro" id="IPR036236">
    <property type="entry name" value="Znf_C2H2_sf"/>
</dbReference>
<evidence type="ECO:0000256" key="4">
    <source>
        <dbReference type="ARBA" id="ARBA00022771"/>
    </source>
</evidence>
<evidence type="ECO:0000256" key="1">
    <source>
        <dbReference type="ARBA" id="ARBA00004123"/>
    </source>
</evidence>
<feature type="domain" description="C2H2-type" evidence="8">
    <location>
        <begin position="50"/>
        <end position="73"/>
    </location>
</feature>
<dbReference type="AlphaFoldDB" id="A0A0B6Y643"/>
<dbReference type="PROSITE" id="PS00028">
    <property type="entry name" value="ZINC_FINGER_C2H2_1"/>
    <property type="match status" value="2"/>
</dbReference>
<evidence type="ECO:0000313" key="9">
    <source>
        <dbReference type="EMBL" id="CEK51553.1"/>
    </source>
</evidence>
<dbReference type="GO" id="GO:0008270">
    <property type="term" value="F:zinc ion binding"/>
    <property type="evidence" value="ECO:0007669"/>
    <property type="project" value="UniProtKB-KW"/>
</dbReference>
<keyword evidence="3" id="KW-0677">Repeat</keyword>
<gene>
    <name evidence="9" type="primary">ORF13712</name>
</gene>
<keyword evidence="4 7" id="KW-0863">Zinc-finger</keyword>
<feature type="domain" description="C2H2-type" evidence="8">
    <location>
        <begin position="22"/>
        <end position="49"/>
    </location>
</feature>